<reference evidence="3" key="1">
    <citation type="submission" date="2022-11" db="EMBL/GenBank/DDBJ databases">
        <title>Centuries of genome instability and evolution in soft-shell clam transmissible cancer (bioRxiv).</title>
        <authorList>
            <person name="Hart S.F.M."/>
            <person name="Yonemitsu M.A."/>
            <person name="Giersch R.M."/>
            <person name="Beal B.F."/>
            <person name="Arriagada G."/>
            <person name="Davis B.W."/>
            <person name="Ostrander E.A."/>
            <person name="Goff S.P."/>
            <person name="Metzger M.J."/>
        </authorList>
    </citation>
    <scope>NUCLEOTIDE SEQUENCE</scope>
    <source>
        <strain evidence="3">MELC-2E11</strain>
        <tissue evidence="3">Siphon/mantle</tissue>
    </source>
</reference>
<dbReference type="SUPFAM" id="SSF49562">
    <property type="entry name" value="C2 domain (Calcium/lipid-binding domain, CaLB)"/>
    <property type="match status" value="2"/>
</dbReference>
<dbReference type="Gene3D" id="2.60.40.150">
    <property type="entry name" value="C2 domain"/>
    <property type="match status" value="2"/>
</dbReference>
<gene>
    <name evidence="3" type="ORF">MAR_017299</name>
</gene>
<sequence length="339" mass="38215">DVQITKEHQRVQPRSTSISSRGSISTVSRASIRSDPLTGTEDTSSISARSDTSVDSYVFDPSFGAIRPDLYPRKDAVLQQSSLDRCYGRLHIRLKYDFRTSDLVAHLIEAQDLPPSERVEADVSAGDPYIRVSLEPTVDERVRQSSVKRKTANPFYNEYFKFPTTYDDIKFSRHKHVGEVRVDLSRVETSNSVEMWCDEVAEIGEILLSLSYLPTAERLTVVVMKAKELRVPTTTTSSDPFVRITLVVEGKKVKRKKTSVKKGTHNPVWNEALSFNIPAELLPKIVLECHVVHNDLIGHGEFVGSCAIGPARPGGEGKHWNDMMQNQRKSMAMWHPLHR</sequence>
<evidence type="ECO:0000313" key="3">
    <source>
        <dbReference type="EMBL" id="WAR07341.1"/>
    </source>
</evidence>
<dbReference type="PANTHER" id="PTHR10024:SF378">
    <property type="entry name" value="SYNAPTOTAGMIN BETA, ISOFORM D"/>
    <property type="match status" value="1"/>
</dbReference>
<dbReference type="Pfam" id="PF00168">
    <property type="entry name" value="C2"/>
    <property type="match status" value="2"/>
</dbReference>
<feature type="compositionally biased region" description="Basic and acidic residues" evidence="1">
    <location>
        <begin position="1"/>
        <end position="10"/>
    </location>
</feature>
<feature type="compositionally biased region" description="Low complexity" evidence="1">
    <location>
        <begin position="14"/>
        <end position="31"/>
    </location>
</feature>
<accession>A0ABY7EEU0</accession>
<organism evidence="3 4">
    <name type="scientific">Mya arenaria</name>
    <name type="common">Soft-shell clam</name>
    <dbReference type="NCBI Taxonomy" id="6604"/>
    <lineage>
        <taxon>Eukaryota</taxon>
        <taxon>Metazoa</taxon>
        <taxon>Spiralia</taxon>
        <taxon>Lophotrochozoa</taxon>
        <taxon>Mollusca</taxon>
        <taxon>Bivalvia</taxon>
        <taxon>Autobranchia</taxon>
        <taxon>Heteroconchia</taxon>
        <taxon>Euheterodonta</taxon>
        <taxon>Imparidentia</taxon>
        <taxon>Neoheterodontei</taxon>
        <taxon>Myida</taxon>
        <taxon>Myoidea</taxon>
        <taxon>Myidae</taxon>
        <taxon>Mya</taxon>
    </lineage>
</organism>
<feature type="non-terminal residue" evidence="3">
    <location>
        <position position="339"/>
    </location>
</feature>
<dbReference type="InterPro" id="IPR035892">
    <property type="entry name" value="C2_domain_sf"/>
</dbReference>
<dbReference type="PANTHER" id="PTHR10024">
    <property type="entry name" value="SYNAPTOTAGMIN"/>
    <property type="match status" value="1"/>
</dbReference>
<dbReference type="EMBL" id="CP111017">
    <property type="protein sequence ID" value="WAR07341.1"/>
    <property type="molecule type" value="Genomic_DNA"/>
</dbReference>
<dbReference type="InterPro" id="IPR000008">
    <property type="entry name" value="C2_dom"/>
</dbReference>
<proteinExistence type="predicted"/>
<dbReference type="SMART" id="SM00239">
    <property type="entry name" value="C2"/>
    <property type="match status" value="2"/>
</dbReference>
<dbReference type="CDD" id="cd00276">
    <property type="entry name" value="C2B_Synaptotagmin"/>
    <property type="match status" value="1"/>
</dbReference>
<protein>
    <submittedName>
        <fullName evidence="3">SY63-like protein</fullName>
    </submittedName>
</protein>
<dbReference type="PROSITE" id="PS50004">
    <property type="entry name" value="C2"/>
    <property type="match status" value="1"/>
</dbReference>
<feature type="compositionally biased region" description="Polar residues" evidence="1">
    <location>
        <begin position="40"/>
        <end position="51"/>
    </location>
</feature>
<feature type="domain" description="C2" evidence="2">
    <location>
        <begin position="202"/>
        <end position="335"/>
    </location>
</feature>
<dbReference type="Proteomes" id="UP001164746">
    <property type="component" value="Chromosome 6"/>
</dbReference>
<keyword evidence="4" id="KW-1185">Reference proteome</keyword>
<evidence type="ECO:0000313" key="4">
    <source>
        <dbReference type="Proteomes" id="UP001164746"/>
    </source>
</evidence>
<feature type="region of interest" description="Disordered" evidence="1">
    <location>
        <begin position="1"/>
        <end position="51"/>
    </location>
</feature>
<name>A0ABY7EEU0_MYAAR</name>
<evidence type="ECO:0000259" key="2">
    <source>
        <dbReference type="PROSITE" id="PS50004"/>
    </source>
</evidence>
<evidence type="ECO:0000256" key="1">
    <source>
        <dbReference type="SAM" id="MobiDB-lite"/>
    </source>
</evidence>